<comment type="caution">
    <text evidence="1">The sequence shown here is derived from an EMBL/GenBank/DDBJ whole genome shotgun (WGS) entry which is preliminary data.</text>
</comment>
<dbReference type="EMBL" id="CAJVPZ010000403">
    <property type="protein sequence ID" value="CAG8464014.1"/>
    <property type="molecule type" value="Genomic_DNA"/>
</dbReference>
<keyword evidence="2" id="KW-1185">Reference proteome</keyword>
<sequence>MLKFFTFEKVSELMDWLLNNPDLNSIKNLWGIIKDNIEKCIPKN</sequence>
<dbReference type="GO" id="GO:0003676">
    <property type="term" value="F:nucleic acid binding"/>
    <property type="evidence" value="ECO:0007669"/>
    <property type="project" value="InterPro"/>
</dbReference>
<reference evidence="1" key="1">
    <citation type="submission" date="2021-06" db="EMBL/GenBank/DDBJ databases">
        <authorList>
            <person name="Kallberg Y."/>
            <person name="Tangrot J."/>
            <person name="Rosling A."/>
        </authorList>
    </citation>
    <scope>NUCLEOTIDE SEQUENCE</scope>
    <source>
        <strain evidence="1">IN212</strain>
    </source>
</reference>
<dbReference type="AlphaFoldDB" id="A0A9N8VX28"/>
<accession>A0A9N8VX28</accession>
<protein>
    <submittedName>
        <fullName evidence="1">3608_t:CDS:1</fullName>
    </submittedName>
</protein>
<organism evidence="1 2">
    <name type="scientific">Racocetra fulgida</name>
    <dbReference type="NCBI Taxonomy" id="60492"/>
    <lineage>
        <taxon>Eukaryota</taxon>
        <taxon>Fungi</taxon>
        <taxon>Fungi incertae sedis</taxon>
        <taxon>Mucoromycota</taxon>
        <taxon>Glomeromycotina</taxon>
        <taxon>Glomeromycetes</taxon>
        <taxon>Diversisporales</taxon>
        <taxon>Gigasporaceae</taxon>
        <taxon>Racocetra</taxon>
    </lineage>
</organism>
<dbReference type="OrthoDB" id="2753252at2759"/>
<dbReference type="Proteomes" id="UP000789396">
    <property type="component" value="Unassembled WGS sequence"/>
</dbReference>
<gene>
    <name evidence="1" type="ORF">RFULGI_LOCUS809</name>
</gene>
<name>A0A9N8VX28_9GLOM</name>
<evidence type="ECO:0000313" key="1">
    <source>
        <dbReference type="EMBL" id="CAG8464014.1"/>
    </source>
</evidence>
<dbReference type="InterPro" id="IPR036397">
    <property type="entry name" value="RNaseH_sf"/>
</dbReference>
<proteinExistence type="predicted"/>
<evidence type="ECO:0000313" key="2">
    <source>
        <dbReference type="Proteomes" id="UP000789396"/>
    </source>
</evidence>
<dbReference type="Gene3D" id="3.30.420.10">
    <property type="entry name" value="Ribonuclease H-like superfamily/Ribonuclease H"/>
    <property type="match status" value="1"/>
</dbReference>